<evidence type="ECO:0008006" key="12">
    <source>
        <dbReference type="Google" id="ProtNLM"/>
    </source>
</evidence>
<dbReference type="GO" id="GO:0016020">
    <property type="term" value="C:membrane"/>
    <property type="evidence" value="ECO:0007669"/>
    <property type="project" value="UniProtKB-ARBA"/>
</dbReference>
<dbReference type="EMBL" id="BOPO01000026">
    <property type="protein sequence ID" value="GIL26625.1"/>
    <property type="molecule type" value="Genomic_DNA"/>
</dbReference>
<dbReference type="InterPro" id="IPR003369">
    <property type="entry name" value="TatA/B/E"/>
</dbReference>
<dbReference type="RefSeq" id="WP_207124420.1">
    <property type="nucleotide sequence ID" value="NZ_BOPO01000026.1"/>
</dbReference>
<dbReference type="AlphaFoldDB" id="A0A8J4A9E0"/>
<feature type="region of interest" description="Disordered" evidence="8">
    <location>
        <begin position="100"/>
        <end position="131"/>
    </location>
</feature>
<evidence type="ECO:0000256" key="4">
    <source>
        <dbReference type="ARBA" id="ARBA00022927"/>
    </source>
</evidence>
<dbReference type="Proteomes" id="UP000614996">
    <property type="component" value="Unassembled WGS sequence"/>
</dbReference>
<evidence type="ECO:0000256" key="8">
    <source>
        <dbReference type="SAM" id="MobiDB-lite"/>
    </source>
</evidence>
<comment type="caution">
    <text evidence="10">The sequence shown here is derived from an EMBL/GenBank/DDBJ whole genome shotgun (WGS) entry which is preliminary data.</text>
</comment>
<organism evidence="10 11">
    <name type="scientific">Actinocatenispora comari</name>
    <dbReference type="NCBI Taxonomy" id="2807577"/>
    <lineage>
        <taxon>Bacteria</taxon>
        <taxon>Bacillati</taxon>
        <taxon>Actinomycetota</taxon>
        <taxon>Actinomycetes</taxon>
        <taxon>Micromonosporales</taxon>
        <taxon>Micromonosporaceae</taxon>
        <taxon>Actinocatenispora</taxon>
    </lineage>
</organism>
<comment type="subcellular location">
    <subcellularLocation>
        <location evidence="1">Membrane</location>
        <topology evidence="1">Single-pass membrane protein</topology>
    </subcellularLocation>
</comment>
<keyword evidence="7 9" id="KW-0472">Membrane</keyword>
<proteinExistence type="predicted"/>
<evidence type="ECO:0000256" key="3">
    <source>
        <dbReference type="ARBA" id="ARBA00022692"/>
    </source>
</evidence>
<feature type="transmembrane region" description="Helical" evidence="9">
    <location>
        <begin position="6"/>
        <end position="22"/>
    </location>
</feature>
<accession>A0A8J4A9E0</accession>
<protein>
    <recommendedName>
        <fullName evidence="12">Sec-independent protein translocase protein TatB</fullName>
    </recommendedName>
</protein>
<name>A0A8J4A9E0_9ACTN</name>
<keyword evidence="4" id="KW-0653">Protein transport</keyword>
<evidence type="ECO:0000256" key="7">
    <source>
        <dbReference type="ARBA" id="ARBA00023136"/>
    </source>
</evidence>
<gene>
    <name evidence="10" type="ORF">NUM_18790</name>
</gene>
<dbReference type="Gene3D" id="1.20.5.3310">
    <property type="match status" value="1"/>
</dbReference>
<dbReference type="PRINTS" id="PR01506">
    <property type="entry name" value="TATBPROTEIN"/>
</dbReference>
<keyword evidence="3 9" id="KW-0812">Transmembrane</keyword>
<dbReference type="GO" id="GO:0015031">
    <property type="term" value="P:protein transport"/>
    <property type="evidence" value="ECO:0007669"/>
    <property type="project" value="UniProtKB-KW"/>
</dbReference>
<evidence type="ECO:0000256" key="5">
    <source>
        <dbReference type="ARBA" id="ARBA00022989"/>
    </source>
</evidence>
<keyword evidence="6" id="KW-0811">Translocation</keyword>
<evidence type="ECO:0000256" key="6">
    <source>
        <dbReference type="ARBA" id="ARBA00023010"/>
    </source>
</evidence>
<evidence type="ECO:0000256" key="1">
    <source>
        <dbReference type="ARBA" id="ARBA00004167"/>
    </source>
</evidence>
<evidence type="ECO:0000256" key="2">
    <source>
        <dbReference type="ARBA" id="ARBA00022448"/>
    </source>
</evidence>
<sequence length="131" mass="14557">MFDSLGWPEILVLVLIGLFIFGPDKLPKLISDGVNMIRQLRRMATNATGDLSRELGTDISLEDLHPKTFVRKHILSEDDQDAILRPFKEVYSEASDTAGSLDLNSALNDEDDAPAVDSGSRRRPRFDVDAT</sequence>
<keyword evidence="5 9" id="KW-1133">Transmembrane helix</keyword>
<evidence type="ECO:0000313" key="10">
    <source>
        <dbReference type="EMBL" id="GIL26625.1"/>
    </source>
</evidence>
<keyword evidence="11" id="KW-1185">Reference proteome</keyword>
<reference evidence="11" key="1">
    <citation type="journal article" date="2021" name="Int. J. Syst. Evol. Microbiol.">
        <title>Actinocatenispora comari sp. nov., an endophytic actinomycete isolated from aerial parts of Comarum salesowianum.</title>
        <authorList>
            <person name="Oyunbileg N."/>
            <person name="Iizaka Y."/>
            <person name="Hamada M."/>
            <person name="Davaapurev B.O."/>
            <person name="Fukumoto A."/>
            <person name="Tsetseg B."/>
            <person name="Kato F."/>
            <person name="Tamura T."/>
            <person name="Batkhuu J."/>
            <person name="Anzai Y."/>
        </authorList>
    </citation>
    <scope>NUCLEOTIDE SEQUENCE [LARGE SCALE GENOMIC DNA]</scope>
    <source>
        <strain evidence="11">NUM-2625</strain>
    </source>
</reference>
<evidence type="ECO:0000256" key="9">
    <source>
        <dbReference type="SAM" id="Phobius"/>
    </source>
</evidence>
<keyword evidence="2" id="KW-0813">Transport</keyword>
<dbReference type="Pfam" id="PF02416">
    <property type="entry name" value="TatA_B_E"/>
    <property type="match status" value="1"/>
</dbReference>
<evidence type="ECO:0000313" key="11">
    <source>
        <dbReference type="Proteomes" id="UP000614996"/>
    </source>
</evidence>